<comment type="function">
    <text evidence="11">Cysteine protease that plays a key role in autophagy by mediating both proteolytic activation and delipidation of ATG8 family proteins.</text>
</comment>
<reference evidence="14 15" key="1">
    <citation type="submission" date="2020-08" db="EMBL/GenBank/DDBJ databases">
        <authorList>
            <person name="Newling K."/>
            <person name="Davey J."/>
            <person name="Forrester S."/>
        </authorList>
    </citation>
    <scope>NUCLEOTIDE SEQUENCE [LARGE SCALE GENOMIC DNA]</scope>
    <source>
        <strain evidence="15">Crithidia deanei Carvalho (ATCC PRA-265)</strain>
    </source>
</reference>
<dbReference type="GO" id="GO:0015031">
    <property type="term" value="P:protein transport"/>
    <property type="evidence" value="ECO:0007669"/>
    <property type="project" value="UniProtKB-KW"/>
</dbReference>
<keyword evidence="8 11" id="KW-0653">Protein transport</keyword>
<protein>
    <recommendedName>
        <fullName evidence="11">Cysteine protease</fullName>
        <ecNumber evidence="11">3.4.22.-</ecNumber>
    </recommendedName>
</protein>
<dbReference type="GO" id="GO:0035973">
    <property type="term" value="P:aggrephagy"/>
    <property type="evidence" value="ECO:0007669"/>
    <property type="project" value="TreeGrafter"/>
</dbReference>
<gene>
    <name evidence="14" type="ORF">ADEAN_000577100</name>
</gene>
<dbReference type="InterPro" id="IPR005078">
    <property type="entry name" value="Peptidase_C54"/>
</dbReference>
<sequence length="266" mass="29968">MLVAHYLRLHGDPRDAKNLFYYFDDWSEYCIFSIHNLIRVMWTKKPFKPANWSPSQGCEGLRLAVQEARKKGLLHTALQVECSVAGTVYVEDIRRHWKEGAERVLLLVNLQAGKEDTIPATLADTVLQYLKEPECVGAVGGYGKQAYYIIGLSGSEILYLDPHLLVQRALSADHTTNVVPTVSNVRSFGVTSLSSSLFVAFAIDSPAHWDALHERLQRYEHKLFQVEPGSAPLTREQKAKRRQEGSSPLRDPSHSDRIESFSDDSS</sequence>
<evidence type="ECO:0000259" key="13">
    <source>
        <dbReference type="Pfam" id="PF03416"/>
    </source>
</evidence>
<proteinExistence type="inferred from homology"/>
<feature type="region of interest" description="Disordered" evidence="12">
    <location>
        <begin position="227"/>
        <end position="266"/>
    </location>
</feature>
<keyword evidence="7" id="KW-0788">Thiol protease</keyword>
<dbReference type="GO" id="GO:0019786">
    <property type="term" value="F:protein-phosphatidylethanolamide deconjugating activity"/>
    <property type="evidence" value="ECO:0007669"/>
    <property type="project" value="InterPro"/>
</dbReference>
<keyword evidence="5 11" id="KW-0645">Protease</keyword>
<dbReference type="PANTHER" id="PTHR22624">
    <property type="entry name" value="CYSTEINE PROTEASE ATG4"/>
    <property type="match status" value="1"/>
</dbReference>
<evidence type="ECO:0000313" key="15">
    <source>
        <dbReference type="Proteomes" id="UP000515908"/>
    </source>
</evidence>
<dbReference type="GO" id="GO:0034727">
    <property type="term" value="P:piecemeal microautophagy of the nucleus"/>
    <property type="evidence" value="ECO:0007669"/>
    <property type="project" value="TreeGrafter"/>
</dbReference>
<comment type="subcellular location">
    <subcellularLocation>
        <location evidence="1 11">Cytoplasm</location>
    </subcellularLocation>
</comment>
<dbReference type="GO" id="GO:0005737">
    <property type="term" value="C:cytoplasm"/>
    <property type="evidence" value="ECO:0007669"/>
    <property type="project" value="UniProtKB-SubCell"/>
</dbReference>
<evidence type="ECO:0000256" key="2">
    <source>
        <dbReference type="ARBA" id="ARBA00010958"/>
    </source>
</evidence>
<dbReference type="GO" id="GO:0000423">
    <property type="term" value="P:mitophagy"/>
    <property type="evidence" value="ECO:0007669"/>
    <property type="project" value="TreeGrafter"/>
</dbReference>
<dbReference type="AlphaFoldDB" id="A0A7G2CHW8"/>
<dbReference type="GO" id="GO:0004197">
    <property type="term" value="F:cysteine-type endopeptidase activity"/>
    <property type="evidence" value="ECO:0007669"/>
    <property type="project" value="TreeGrafter"/>
</dbReference>
<evidence type="ECO:0000256" key="4">
    <source>
        <dbReference type="ARBA" id="ARBA00022490"/>
    </source>
</evidence>
<accession>A0A7G2CHW8</accession>
<evidence type="ECO:0000256" key="7">
    <source>
        <dbReference type="ARBA" id="ARBA00022807"/>
    </source>
</evidence>
<evidence type="ECO:0000313" key="14">
    <source>
        <dbReference type="EMBL" id="CAD2218283.1"/>
    </source>
</evidence>
<comment type="catalytic activity">
    <reaction evidence="10">
        <text>[protein]-C-terminal L-amino acid-glycyl-phosphatidylethanolamide + H2O = [protein]-C-terminal L-amino acid-glycine + a 1,2-diacyl-sn-glycero-3-phosphoethanolamine</text>
        <dbReference type="Rhea" id="RHEA:67548"/>
        <dbReference type="Rhea" id="RHEA-COMP:17323"/>
        <dbReference type="Rhea" id="RHEA-COMP:17324"/>
        <dbReference type="ChEBI" id="CHEBI:15377"/>
        <dbReference type="ChEBI" id="CHEBI:64612"/>
        <dbReference type="ChEBI" id="CHEBI:172940"/>
        <dbReference type="ChEBI" id="CHEBI:172941"/>
    </reaction>
    <physiologicalReaction direction="left-to-right" evidence="10">
        <dbReference type="Rhea" id="RHEA:67549"/>
    </physiologicalReaction>
</comment>
<evidence type="ECO:0000256" key="1">
    <source>
        <dbReference type="ARBA" id="ARBA00004496"/>
    </source>
</evidence>
<keyword evidence="3" id="KW-0813">Transport</keyword>
<evidence type="ECO:0000256" key="5">
    <source>
        <dbReference type="ARBA" id="ARBA00022670"/>
    </source>
</evidence>
<keyword evidence="15" id="KW-1185">Reference proteome</keyword>
<evidence type="ECO:0000256" key="11">
    <source>
        <dbReference type="RuleBase" id="RU363115"/>
    </source>
</evidence>
<dbReference type="OrthoDB" id="2960936at2759"/>
<dbReference type="EC" id="3.4.22.-" evidence="11"/>
<dbReference type="VEuPathDB" id="TriTrypDB:ADEAN_000577100"/>
<dbReference type="InterPro" id="IPR046792">
    <property type="entry name" value="Peptidase_C54_cat"/>
</dbReference>
<dbReference type="EMBL" id="LR877154">
    <property type="protein sequence ID" value="CAD2218283.1"/>
    <property type="molecule type" value="Genomic_DNA"/>
</dbReference>
<dbReference type="Pfam" id="PF03416">
    <property type="entry name" value="Peptidase_C54"/>
    <property type="match status" value="1"/>
</dbReference>
<keyword evidence="9 11" id="KW-0072">Autophagy</keyword>
<keyword evidence="6 11" id="KW-0378">Hydrolase</keyword>
<name>A0A7G2CHW8_9TRYP</name>
<dbReference type="Proteomes" id="UP000515908">
    <property type="component" value="Chromosome 10"/>
</dbReference>
<evidence type="ECO:0000256" key="3">
    <source>
        <dbReference type="ARBA" id="ARBA00022448"/>
    </source>
</evidence>
<evidence type="ECO:0000256" key="9">
    <source>
        <dbReference type="ARBA" id="ARBA00023006"/>
    </source>
</evidence>
<organism evidence="14 15">
    <name type="scientific">Angomonas deanei</name>
    <dbReference type="NCBI Taxonomy" id="59799"/>
    <lineage>
        <taxon>Eukaryota</taxon>
        <taxon>Discoba</taxon>
        <taxon>Euglenozoa</taxon>
        <taxon>Kinetoplastea</taxon>
        <taxon>Metakinetoplastina</taxon>
        <taxon>Trypanosomatida</taxon>
        <taxon>Trypanosomatidae</taxon>
        <taxon>Strigomonadinae</taxon>
        <taxon>Angomonas</taxon>
    </lineage>
</organism>
<feature type="domain" description="Peptidase C54 catalytic" evidence="13">
    <location>
        <begin position="17"/>
        <end position="214"/>
    </location>
</feature>
<evidence type="ECO:0000256" key="12">
    <source>
        <dbReference type="SAM" id="MobiDB-lite"/>
    </source>
</evidence>
<dbReference type="GO" id="GO:0016485">
    <property type="term" value="P:protein processing"/>
    <property type="evidence" value="ECO:0007669"/>
    <property type="project" value="TreeGrafter"/>
</dbReference>
<dbReference type="SUPFAM" id="SSF54001">
    <property type="entry name" value="Cysteine proteinases"/>
    <property type="match status" value="1"/>
</dbReference>
<evidence type="ECO:0000256" key="10">
    <source>
        <dbReference type="ARBA" id="ARBA00029362"/>
    </source>
</evidence>
<dbReference type="InterPro" id="IPR038765">
    <property type="entry name" value="Papain-like_cys_pep_sf"/>
</dbReference>
<feature type="compositionally biased region" description="Basic and acidic residues" evidence="12">
    <location>
        <begin position="251"/>
        <end position="260"/>
    </location>
</feature>
<evidence type="ECO:0000256" key="8">
    <source>
        <dbReference type="ARBA" id="ARBA00022927"/>
    </source>
</evidence>
<evidence type="ECO:0000256" key="6">
    <source>
        <dbReference type="ARBA" id="ARBA00022801"/>
    </source>
</evidence>
<dbReference type="PANTHER" id="PTHR22624:SF49">
    <property type="entry name" value="CYSTEINE PROTEASE"/>
    <property type="match status" value="1"/>
</dbReference>
<keyword evidence="4 11" id="KW-0963">Cytoplasm</keyword>
<comment type="similarity">
    <text evidence="2 11">Belongs to the peptidase C54 family.</text>
</comment>
<dbReference type="GO" id="GO:0000045">
    <property type="term" value="P:autophagosome assembly"/>
    <property type="evidence" value="ECO:0007669"/>
    <property type="project" value="TreeGrafter"/>
</dbReference>